<keyword evidence="27" id="KW-1185">Reference proteome</keyword>
<feature type="domain" description="Helix-hairpin-helix DNA-binding motif class 1" evidence="23">
    <location>
        <begin position="123"/>
        <end position="142"/>
    </location>
</feature>
<evidence type="ECO:0000259" key="23">
    <source>
        <dbReference type="SMART" id="SM00278"/>
    </source>
</evidence>
<evidence type="ECO:0000256" key="15">
    <source>
        <dbReference type="ARBA" id="ARBA00023204"/>
    </source>
</evidence>
<keyword evidence="14" id="KW-0915">Sodium</keyword>
<dbReference type="InterPro" id="IPR003141">
    <property type="entry name" value="Pol/His_phosphatase_N"/>
</dbReference>
<evidence type="ECO:0000256" key="11">
    <source>
        <dbReference type="ARBA" id="ARBA00022763"/>
    </source>
</evidence>
<evidence type="ECO:0000256" key="16">
    <source>
        <dbReference type="ARBA" id="ARBA00035717"/>
    </source>
</evidence>
<keyword evidence="12" id="KW-0832">Ubl conjugation</keyword>
<dbReference type="PANTHER" id="PTHR36928:SF1">
    <property type="entry name" value="PHOSPHATASE YCDX-RELATED"/>
    <property type="match status" value="1"/>
</dbReference>
<evidence type="ECO:0000256" key="21">
    <source>
        <dbReference type="ARBA" id="ARBA00049244"/>
    </source>
</evidence>
<feature type="domain" description="Helix-hairpin-helix DNA-binding motif class 1" evidence="23">
    <location>
        <begin position="163"/>
        <end position="182"/>
    </location>
</feature>
<evidence type="ECO:0000256" key="12">
    <source>
        <dbReference type="ARBA" id="ARBA00022843"/>
    </source>
</evidence>
<evidence type="ECO:0000256" key="6">
    <source>
        <dbReference type="ARBA" id="ARBA00022481"/>
    </source>
</evidence>
<feature type="compositionally biased region" description="Basic and acidic residues" evidence="22">
    <location>
        <begin position="8"/>
        <end position="18"/>
    </location>
</feature>
<dbReference type="SUPFAM" id="SSF89550">
    <property type="entry name" value="PHP domain-like"/>
    <property type="match status" value="1"/>
</dbReference>
<dbReference type="InterPro" id="IPR002054">
    <property type="entry name" value="DNA-dir_DNA_pol_X"/>
</dbReference>
<dbReference type="InterPro" id="IPR027421">
    <property type="entry name" value="DNA_pol_lamdba_lyase_dom_sf"/>
</dbReference>
<comment type="caution">
    <text evidence="26">The sequence shown here is derived from an EMBL/GenBank/DDBJ whole genome shotgun (WGS) entry which is preliminary data.</text>
</comment>
<dbReference type="GO" id="GO:0005829">
    <property type="term" value="C:cytosol"/>
    <property type="evidence" value="ECO:0007669"/>
    <property type="project" value="TreeGrafter"/>
</dbReference>
<keyword evidence="10" id="KW-0235">DNA replication</keyword>
<dbReference type="InterPro" id="IPR016195">
    <property type="entry name" value="Pol/histidinol_Pase-like"/>
</dbReference>
<dbReference type="InterPro" id="IPR037160">
    <property type="entry name" value="DNA_Pol_thumb_sf"/>
</dbReference>
<evidence type="ECO:0000256" key="7">
    <source>
        <dbReference type="ARBA" id="ARBA00022634"/>
    </source>
</evidence>
<reference evidence="26" key="2">
    <citation type="submission" date="2020-09" db="EMBL/GenBank/DDBJ databases">
        <authorList>
            <person name="Sun Q."/>
            <person name="Ohkuma M."/>
        </authorList>
    </citation>
    <scope>NUCLEOTIDE SEQUENCE</scope>
    <source>
        <strain evidence="26">JCM 3086</strain>
    </source>
</reference>
<dbReference type="InterPro" id="IPR003583">
    <property type="entry name" value="Hlx-hairpin-Hlx_DNA-bd_motif"/>
</dbReference>
<feature type="region of interest" description="Disordered" evidence="22">
    <location>
        <begin position="1"/>
        <end position="49"/>
    </location>
</feature>
<dbReference type="GO" id="GO:0003677">
    <property type="term" value="F:DNA binding"/>
    <property type="evidence" value="ECO:0007669"/>
    <property type="project" value="InterPro"/>
</dbReference>
<dbReference type="SMART" id="SM00483">
    <property type="entry name" value="POLXc"/>
    <property type="match status" value="1"/>
</dbReference>
<comment type="catalytic activity">
    <reaction evidence="19">
        <text>a 5'-end 2'-deoxyribose-2'-deoxyribonucleotide-DNA = (2E,4S)-4-hydroxypenten-2-al-5-phosphate + a 5'-end 5'-phospho-2'-deoxyribonucleoside-DNA + H(+)</text>
        <dbReference type="Rhea" id="RHEA:76255"/>
        <dbReference type="Rhea" id="RHEA-COMP:13180"/>
        <dbReference type="Rhea" id="RHEA-COMP:18657"/>
        <dbReference type="ChEBI" id="CHEBI:15378"/>
        <dbReference type="ChEBI" id="CHEBI:136412"/>
        <dbReference type="ChEBI" id="CHEBI:195194"/>
        <dbReference type="ChEBI" id="CHEBI:195195"/>
    </reaction>
</comment>
<keyword evidence="26" id="KW-0269">Exonuclease</keyword>
<dbReference type="InterPro" id="IPR010996">
    <property type="entry name" value="HHH_MUS81"/>
</dbReference>
<dbReference type="Gene3D" id="1.10.150.110">
    <property type="entry name" value="DNA polymerase beta, N-terminal domain-like"/>
    <property type="match status" value="1"/>
</dbReference>
<keyword evidence="8" id="KW-0808">Transferase</keyword>
<dbReference type="CDD" id="cd07436">
    <property type="entry name" value="PHP_PolX"/>
    <property type="match status" value="1"/>
</dbReference>
<evidence type="ECO:0000256" key="4">
    <source>
        <dbReference type="ARBA" id="ARBA00012720"/>
    </source>
</evidence>
<dbReference type="InterPro" id="IPR002008">
    <property type="entry name" value="DNA_pol_X_beta-like"/>
</dbReference>
<dbReference type="SUPFAM" id="SSF158702">
    <property type="entry name" value="Sec63 N-terminal domain-like"/>
    <property type="match status" value="1"/>
</dbReference>
<dbReference type="Pfam" id="PF14791">
    <property type="entry name" value="DNA_pol_B_thumb"/>
    <property type="match status" value="1"/>
</dbReference>
<evidence type="ECO:0000256" key="18">
    <source>
        <dbReference type="ARBA" id="ARBA00044632"/>
    </source>
</evidence>
<dbReference type="GO" id="GO:0004527">
    <property type="term" value="F:exonuclease activity"/>
    <property type="evidence" value="ECO:0007669"/>
    <property type="project" value="UniProtKB-KW"/>
</dbReference>
<name>A0A917NEV8_9ACTN</name>
<dbReference type="InterPro" id="IPR029398">
    <property type="entry name" value="PolB_thumb"/>
</dbReference>
<comment type="function">
    <text evidence="20">Repair polymerase that plays a key role in base-excision repair. During this process, the damaged base is excised by specific DNA glycosylases, the DNA backbone is nicked at the abasic site by an apurinic/apyrimidic (AP) endonuclease, and POLB removes 5'-deoxyribose-phosphate from the preincised AP site acting as a 5'-deoxyribose-phosphate lyase (5'-dRP lyase); through its DNA polymerase activity, it adds one nucleotide to the 3' end of the arising single-nucleotide gap. Conducts 'gap-filling' DNA synthesis in a stepwise distributive fashion rather than in a processive fashion as for other DNA polymerases. It is also able to cleave sugar-phosphate bonds 3' to an intact AP site, acting as an AP lyase.</text>
</comment>
<evidence type="ECO:0000259" key="25">
    <source>
        <dbReference type="SMART" id="SM00483"/>
    </source>
</evidence>
<comment type="cofactor">
    <cofactor evidence="1">
        <name>Mg(2+)</name>
        <dbReference type="ChEBI" id="CHEBI:18420"/>
    </cofactor>
</comment>
<evidence type="ECO:0000256" key="14">
    <source>
        <dbReference type="ARBA" id="ARBA00023053"/>
    </source>
</evidence>
<feature type="compositionally biased region" description="Basic and acidic residues" evidence="22">
    <location>
        <begin position="35"/>
        <end position="49"/>
    </location>
</feature>
<dbReference type="GO" id="GO:0008270">
    <property type="term" value="F:zinc ion binding"/>
    <property type="evidence" value="ECO:0007669"/>
    <property type="project" value="TreeGrafter"/>
</dbReference>
<evidence type="ECO:0000256" key="17">
    <source>
        <dbReference type="ARBA" id="ARBA00035726"/>
    </source>
</evidence>
<accession>A0A917NEV8</accession>
<evidence type="ECO:0000256" key="9">
    <source>
        <dbReference type="ARBA" id="ARBA00022695"/>
    </source>
</evidence>
<comment type="catalytic activity">
    <reaction evidence="21">
        <text>DNA(n) + a 2'-deoxyribonucleoside 5'-triphosphate = DNA(n+1) + diphosphate</text>
        <dbReference type="Rhea" id="RHEA:22508"/>
        <dbReference type="Rhea" id="RHEA-COMP:17339"/>
        <dbReference type="Rhea" id="RHEA-COMP:17340"/>
        <dbReference type="ChEBI" id="CHEBI:33019"/>
        <dbReference type="ChEBI" id="CHEBI:61560"/>
        <dbReference type="ChEBI" id="CHEBI:173112"/>
        <dbReference type="EC" id="2.7.7.7"/>
    </reaction>
</comment>
<comment type="subcellular location">
    <subcellularLocation>
        <location evidence="2">Cytoplasm</location>
    </subcellularLocation>
</comment>
<sequence length="657" mass="72292">MSPGTRGHPREPGRERAAGLRRTTSAAGQVVADHQSGEGSRRHDGERPEEPFLLRFVPKGLNGSVPAHPDSMTRSNDEVAALFQEYADLISITGGDAYKARVYEKAARAIGGYHADVSTLDAKGLQEIPGVGKSIAEKVAEYFRTGSVSAVDEVRTKIPAGVRRLTAIPTLGPKKALAVYEELGISSVDELVDAIHAEKLRDLKGFGPRTEENILHGVELLQSSGDRVLLDVAMDLADDIVGQLSRVTGCRRCTYAGSLRRVRETVGDIDVLAAAQKSGRLMDAFTELPYVAEVIAHGRAKTSVRTVKGLAVDLRVVPPDSWGAAQQYFTGSKAHNIRTRELAVREGLKLSEYGLFDVESGEKIVSETEEEVYARLGLPWIAPPLREDRGEIEAGLRDELPDLVGESDLRGDLHTHTDLTDGLAPLEEMAQAAAERGYAYYAITDHGPNLYMQQMTEERILAQREQVRELDGTYHKRGGRRGMRLLHGVELNIDPDGDVDWPEEFLAGFDVCVASVHSHFNQTRGALTRRIVRACENPCVNIIGHPTTRLIGKRPPLDVDLDEVFAACARTGTALEINAHPDRLDLRDEDILRARRYGAKFAVDSDAHSVLHLANMRYGVGTAQRGWLTKDDVINTWPETRLRHFLDKGRTGRTSRP</sequence>
<dbReference type="SUPFAM" id="SSF81301">
    <property type="entry name" value="Nucleotidyltransferase"/>
    <property type="match status" value="1"/>
</dbReference>
<evidence type="ECO:0000256" key="3">
    <source>
        <dbReference type="ARBA" id="ARBA00012417"/>
    </source>
</evidence>
<evidence type="ECO:0000256" key="5">
    <source>
        <dbReference type="ARBA" id="ARBA00020020"/>
    </source>
</evidence>
<dbReference type="PANTHER" id="PTHR36928">
    <property type="entry name" value="PHOSPHATASE YCDX-RELATED"/>
    <property type="match status" value="1"/>
</dbReference>
<keyword evidence="26" id="KW-0378">Hydrolase</keyword>
<dbReference type="Gene3D" id="1.10.150.20">
    <property type="entry name" value="5' to 3' exonuclease, C-terminal subdomain"/>
    <property type="match status" value="1"/>
</dbReference>
<dbReference type="InterPro" id="IPR047967">
    <property type="entry name" value="PolX_PHP"/>
</dbReference>
<dbReference type="Gene3D" id="3.30.460.10">
    <property type="entry name" value="Beta Polymerase, domain 2"/>
    <property type="match status" value="1"/>
</dbReference>
<dbReference type="InterPro" id="IPR004013">
    <property type="entry name" value="PHP_dom"/>
</dbReference>
<evidence type="ECO:0000256" key="1">
    <source>
        <dbReference type="ARBA" id="ARBA00001946"/>
    </source>
</evidence>
<dbReference type="GO" id="GO:0003887">
    <property type="term" value="F:DNA-directed DNA polymerase activity"/>
    <property type="evidence" value="ECO:0007669"/>
    <property type="project" value="UniProtKB-KW"/>
</dbReference>
<evidence type="ECO:0000256" key="20">
    <source>
        <dbReference type="ARBA" id="ARBA00045548"/>
    </source>
</evidence>
<dbReference type="AlphaFoldDB" id="A0A917NEV8"/>
<evidence type="ECO:0000256" key="2">
    <source>
        <dbReference type="ARBA" id="ARBA00004496"/>
    </source>
</evidence>
<feature type="domain" description="Polymerase/histidinol phosphatase N-terminal" evidence="24">
    <location>
        <begin position="411"/>
        <end position="495"/>
    </location>
</feature>
<dbReference type="Gene3D" id="3.20.20.140">
    <property type="entry name" value="Metal-dependent hydrolases"/>
    <property type="match status" value="1"/>
</dbReference>
<comment type="catalytic activity">
    <reaction evidence="18">
        <text>2'-deoxyribonucleotide-(2'-deoxyribose 5'-phosphate)-2'-deoxyribonucleotide-DNA = a 3'-end 2'-deoxyribonucleotide-(2,3-dehydro-2,3-deoxyribose 5'-phosphate)-DNA + a 5'-end 5'-phospho-2'-deoxyribonucleoside-DNA + H(+)</text>
        <dbReference type="Rhea" id="RHEA:66592"/>
        <dbReference type="Rhea" id="RHEA-COMP:13180"/>
        <dbReference type="Rhea" id="RHEA-COMP:16897"/>
        <dbReference type="Rhea" id="RHEA-COMP:17067"/>
        <dbReference type="ChEBI" id="CHEBI:15378"/>
        <dbReference type="ChEBI" id="CHEBI:136412"/>
        <dbReference type="ChEBI" id="CHEBI:157695"/>
        <dbReference type="ChEBI" id="CHEBI:167181"/>
        <dbReference type="EC" id="4.2.99.18"/>
    </reaction>
</comment>
<organism evidence="26 27">
    <name type="scientific">Streptomyces brasiliensis</name>
    <dbReference type="NCBI Taxonomy" id="1954"/>
    <lineage>
        <taxon>Bacteria</taxon>
        <taxon>Bacillati</taxon>
        <taxon>Actinomycetota</taxon>
        <taxon>Actinomycetes</taxon>
        <taxon>Kitasatosporales</taxon>
        <taxon>Streptomycetaceae</taxon>
        <taxon>Streptomyces</taxon>
    </lineage>
</organism>
<keyword evidence="7" id="KW-0237">DNA synthesis</keyword>
<protein>
    <recommendedName>
        <fullName evidence="5">DNA polymerase beta</fullName>
        <ecNumber evidence="3">2.7.7.7</ecNumber>
        <ecNumber evidence="4">4.2.99.18</ecNumber>
    </recommendedName>
    <alternativeName>
        <fullName evidence="16">5'-deoxyribose-phosphate lyase</fullName>
    </alternativeName>
    <alternativeName>
        <fullName evidence="17">AP lyase</fullName>
    </alternativeName>
</protein>
<dbReference type="Pfam" id="PF14716">
    <property type="entry name" value="HHH_8"/>
    <property type="match status" value="1"/>
</dbReference>
<dbReference type="CDD" id="cd00141">
    <property type="entry name" value="NT_POLXc"/>
    <property type="match status" value="1"/>
</dbReference>
<keyword evidence="9" id="KW-0548">Nucleotidyltransferase</keyword>
<evidence type="ECO:0000256" key="22">
    <source>
        <dbReference type="SAM" id="MobiDB-lite"/>
    </source>
</evidence>
<evidence type="ECO:0000259" key="24">
    <source>
        <dbReference type="SMART" id="SM00481"/>
    </source>
</evidence>
<dbReference type="GO" id="GO:0042578">
    <property type="term" value="F:phosphoric ester hydrolase activity"/>
    <property type="evidence" value="ECO:0007669"/>
    <property type="project" value="TreeGrafter"/>
</dbReference>
<dbReference type="EC" id="4.2.99.18" evidence="4"/>
<keyword evidence="6" id="KW-0488">Methylation</keyword>
<dbReference type="SUPFAM" id="SSF47802">
    <property type="entry name" value="DNA polymerase beta, N-terminal domain-like"/>
    <property type="match status" value="1"/>
</dbReference>
<dbReference type="GO" id="GO:0006281">
    <property type="term" value="P:DNA repair"/>
    <property type="evidence" value="ECO:0007669"/>
    <property type="project" value="UniProtKB-KW"/>
</dbReference>
<evidence type="ECO:0000256" key="13">
    <source>
        <dbReference type="ARBA" id="ARBA00022932"/>
    </source>
</evidence>
<proteinExistence type="predicted"/>
<dbReference type="SMART" id="SM00278">
    <property type="entry name" value="HhH1"/>
    <property type="match status" value="3"/>
</dbReference>
<reference evidence="26" key="1">
    <citation type="journal article" date="2014" name="Int. J. Syst. Evol. Microbiol.">
        <title>Complete genome sequence of Corynebacterium casei LMG S-19264T (=DSM 44701T), isolated from a smear-ripened cheese.</title>
        <authorList>
            <consortium name="US DOE Joint Genome Institute (JGI-PGF)"/>
            <person name="Walter F."/>
            <person name="Albersmeier A."/>
            <person name="Kalinowski J."/>
            <person name="Ruckert C."/>
        </authorList>
    </citation>
    <scope>NUCLEOTIDE SEQUENCE</scope>
    <source>
        <strain evidence="26">JCM 3086</strain>
    </source>
</reference>
<dbReference type="InterPro" id="IPR050243">
    <property type="entry name" value="PHP_phosphatase"/>
</dbReference>
<evidence type="ECO:0000256" key="19">
    <source>
        <dbReference type="ARBA" id="ARBA00044678"/>
    </source>
</evidence>
<dbReference type="GO" id="GO:0071978">
    <property type="term" value="P:bacterial-type flagellum-dependent swarming motility"/>
    <property type="evidence" value="ECO:0007669"/>
    <property type="project" value="TreeGrafter"/>
</dbReference>
<dbReference type="SMART" id="SM00481">
    <property type="entry name" value="POLIIIAc"/>
    <property type="match status" value="1"/>
</dbReference>
<evidence type="ECO:0000256" key="10">
    <source>
        <dbReference type="ARBA" id="ARBA00022705"/>
    </source>
</evidence>
<dbReference type="Pfam" id="PF14520">
    <property type="entry name" value="HHH_5"/>
    <property type="match status" value="1"/>
</dbReference>
<dbReference type="EC" id="2.7.7.7" evidence="3"/>
<dbReference type="InterPro" id="IPR043519">
    <property type="entry name" value="NT_sf"/>
</dbReference>
<dbReference type="GO" id="GO:0140078">
    <property type="term" value="F:class I DNA-(apurinic or apyrimidinic site) endonuclease activity"/>
    <property type="evidence" value="ECO:0007669"/>
    <property type="project" value="UniProtKB-EC"/>
</dbReference>
<feature type="domain" description="Helix-hairpin-helix DNA-binding motif class 1" evidence="23">
    <location>
        <begin position="198"/>
        <end position="217"/>
    </location>
</feature>
<keyword evidence="26" id="KW-0540">Nuclease</keyword>
<evidence type="ECO:0000313" key="26">
    <source>
        <dbReference type="EMBL" id="GGI94028.1"/>
    </source>
</evidence>
<dbReference type="Pfam" id="PF02811">
    <property type="entry name" value="PHP"/>
    <property type="match status" value="1"/>
</dbReference>
<dbReference type="Gene3D" id="3.30.210.10">
    <property type="entry name" value="DNA polymerase, thumb domain"/>
    <property type="match status" value="1"/>
</dbReference>
<dbReference type="PRINTS" id="PR00870">
    <property type="entry name" value="DNAPOLXBETA"/>
</dbReference>
<evidence type="ECO:0000256" key="8">
    <source>
        <dbReference type="ARBA" id="ARBA00022679"/>
    </source>
</evidence>
<dbReference type="Proteomes" id="UP000657574">
    <property type="component" value="Unassembled WGS sequence"/>
</dbReference>
<gene>
    <name evidence="26" type="ORF">GCM10010121_000470</name>
</gene>
<evidence type="ECO:0000313" key="27">
    <source>
        <dbReference type="Proteomes" id="UP000657574"/>
    </source>
</evidence>
<keyword evidence="13" id="KW-0239">DNA-directed DNA polymerase</keyword>
<dbReference type="NCBIfam" id="NF006375">
    <property type="entry name" value="PRK08609.1"/>
    <property type="match status" value="1"/>
</dbReference>
<keyword evidence="11" id="KW-0227">DNA damage</keyword>
<feature type="domain" description="DNA-directed DNA polymerase X" evidence="25">
    <location>
        <begin position="74"/>
        <end position="387"/>
    </location>
</feature>
<dbReference type="EMBL" id="BMQA01000001">
    <property type="protein sequence ID" value="GGI94028.1"/>
    <property type="molecule type" value="Genomic_DNA"/>
</dbReference>
<keyword evidence="15" id="KW-0234">DNA repair</keyword>